<evidence type="ECO:0000256" key="1">
    <source>
        <dbReference type="ARBA" id="ARBA00023002"/>
    </source>
</evidence>
<dbReference type="EMBL" id="LT670849">
    <property type="protein sequence ID" value="SHN87864.1"/>
    <property type="molecule type" value="Genomic_DNA"/>
</dbReference>
<feature type="domain" description="FAD/NAD(P)-binding" evidence="2">
    <location>
        <begin position="6"/>
        <end position="325"/>
    </location>
</feature>
<dbReference type="PRINTS" id="PR00469">
    <property type="entry name" value="PNDRDTASEII"/>
</dbReference>
<dbReference type="AlphaFoldDB" id="A0A1M7UY28"/>
<organism evidence="3 4">
    <name type="scientific">Bradyrhizobium erythrophlei</name>
    <dbReference type="NCBI Taxonomy" id="1437360"/>
    <lineage>
        <taxon>Bacteria</taxon>
        <taxon>Pseudomonadati</taxon>
        <taxon>Pseudomonadota</taxon>
        <taxon>Alphaproteobacteria</taxon>
        <taxon>Hyphomicrobiales</taxon>
        <taxon>Nitrobacteraceae</taxon>
        <taxon>Bradyrhizobium</taxon>
    </lineage>
</organism>
<dbReference type="InterPro" id="IPR036188">
    <property type="entry name" value="FAD/NAD-bd_sf"/>
</dbReference>
<dbReference type="PRINTS" id="PR00368">
    <property type="entry name" value="FADPNR"/>
</dbReference>
<dbReference type="Pfam" id="PF07992">
    <property type="entry name" value="Pyr_redox_2"/>
    <property type="match status" value="1"/>
</dbReference>
<dbReference type="PANTHER" id="PTHR43539:SF91">
    <property type="entry name" value="FAD-DEPENDENT URATE HYDROXYLASE"/>
    <property type="match status" value="1"/>
</dbReference>
<keyword evidence="1" id="KW-0560">Oxidoreductase</keyword>
<evidence type="ECO:0000259" key="2">
    <source>
        <dbReference type="Pfam" id="PF07992"/>
    </source>
</evidence>
<reference evidence="4" key="1">
    <citation type="submission" date="2016-11" db="EMBL/GenBank/DDBJ databases">
        <authorList>
            <person name="Varghese N."/>
            <person name="Submissions S."/>
        </authorList>
    </citation>
    <scope>NUCLEOTIDE SEQUENCE [LARGE SCALE GENOMIC DNA]</scope>
    <source>
        <strain evidence="4">GAS401</strain>
    </source>
</reference>
<gene>
    <name evidence="3" type="ORF">SAMN05444170_7415</name>
</gene>
<dbReference type="OrthoDB" id="7279140at2"/>
<dbReference type="Proteomes" id="UP000184096">
    <property type="component" value="Chromosome I"/>
</dbReference>
<dbReference type="GO" id="GO:0004497">
    <property type="term" value="F:monooxygenase activity"/>
    <property type="evidence" value="ECO:0007669"/>
    <property type="project" value="TreeGrafter"/>
</dbReference>
<dbReference type="Gene3D" id="3.50.50.60">
    <property type="entry name" value="FAD/NAD(P)-binding domain"/>
    <property type="match status" value="1"/>
</dbReference>
<dbReference type="GO" id="GO:0050660">
    <property type="term" value="F:flavin adenine dinucleotide binding"/>
    <property type="evidence" value="ECO:0007669"/>
    <property type="project" value="TreeGrafter"/>
</dbReference>
<dbReference type="InterPro" id="IPR050982">
    <property type="entry name" value="Auxin_biosynth/cation_transpt"/>
</dbReference>
<sequence>MKSRTDVAIVGAGPYGLSLAAHLRARGVKYRIFGEPMRFWLNMPIGINLKSLAFATNIYVPKYGHSFPHWCRQHGLEDFEPCTMQSFSAYGLEMQKRFVPDVEEVLVTNVSLRPDGFELALSSGEHLHSRKVVVCTGLSGLAQIPDVLRELQSDRMRHTFDISDYSEFRNKTVAVIGAGSSAIEAGALVQEAGGSSEVFVRGQEAIFHGRTPRERPLWERIKNPMTVLGAGRNSWILQQLPLIVYRLPRERRTRFVKRHFGPASPWWIKDRVLGKVPIHVRHEVVEAGNAGQRVQLKLRDGEGSLRNVEVDFVIAGTGYDANVTRLKFLTPEILDRIDCIEGAPTLSADFESSVPGLHFTGPLSFMCFGPLFRFVTGAEVTSRRLARHLS</sequence>
<protein>
    <submittedName>
        <fullName evidence="3">Predicted flavoprotein CzcO associated with the cation diffusion facilitator CzcD</fullName>
    </submittedName>
</protein>
<dbReference type="RefSeq" id="WP_072826717.1">
    <property type="nucleotide sequence ID" value="NZ_LT670849.1"/>
</dbReference>
<evidence type="ECO:0000313" key="4">
    <source>
        <dbReference type="Proteomes" id="UP000184096"/>
    </source>
</evidence>
<dbReference type="SUPFAM" id="SSF51905">
    <property type="entry name" value="FAD/NAD(P)-binding domain"/>
    <property type="match status" value="1"/>
</dbReference>
<proteinExistence type="predicted"/>
<keyword evidence="4" id="KW-1185">Reference proteome</keyword>
<dbReference type="PANTHER" id="PTHR43539">
    <property type="entry name" value="FLAVIN-BINDING MONOOXYGENASE-LIKE PROTEIN (AFU_ORTHOLOGUE AFUA_4G09220)"/>
    <property type="match status" value="1"/>
</dbReference>
<evidence type="ECO:0000313" key="3">
    <source>
        <dbReference type="EMBL" id="SHN87864.1"/>
    </source>
</evidence>
<accession>A0A1M7UY28</accession>
<dbReference type="InterPro" id="IPR023753">
    <property type="entry name" value="FAD/NAD-binding_dom"/>
</dbReference>
<name>A0A1M7UY28_9BRAD</name>